<dbReference type="AlphaFoldDB" id="A0A1V1P889"/>
<evidence type="ECO:0000256" key="2">
    <source>
        <dbReference type="ARBA" id="ARBA00022840"/>
    </source>
</evidence>
<dbReference type="CDD" id="cd01127">
    <property type="entry name" value="TrwB_TraG_TraD_VirD4"/>
    <property type="match status" value="1"/>
</dbReference>
<sequence>MSQVTSLSDDLKLALALDHPPQIKAGNKGHVTVDVSKPPSTCFWSDYKLQRGYVMFRCGVGINGDPIHADLSNPNTCHVLVAGSTGSGKSEWLRSFCADLIFNKSSDEIQLVIIDPKMLTFSMFKKSSFLKCPVIIDTEQATQELFNLCEEMDRRYQLLEQEGFDNLEERFQNGKKDLPFIIIIIDEFADLVLVPKKEREYFELLVKRIAGKGRASGIHLVLSTQSPYTNIITGIIRNNLPLKICLRVDNPQHSRTVLSAKGGETLLGRGDLLTNVNGYLERAQGLFIDKETLNTIVDSNVTSIETPDDKQQPSEILTTDKIIEIVRSEIENKSDDNQQTQQGKIDALKIMKDLTNKADDVTRYEYGDELRLVVPELFKVWQRLGNNDLSEKEFSSFFRESPIFLRKGTRKIGDKGKTKYCYSLSLTDMSKHGINIDYWKMRGKTTAKNLDITSA</sequence>
<proteinExistence type="predicted"/>
<dbReference type="PROSITE" id="PS50901">
    <property type="entry name" value="FTSK"/>
    <property type="match status" value="1"/>
</dbReference>
<accession>A0A1V1P889</accession>
<reference evidence="6" key="1">
    <citation type="submission" date="2012-11" db="EMBL/GenBank/DDBJ databases">
        <authorList>
            <person name="Lucero-Rivera Y.E."/>
            <person name="Tovar-Ramirez D."/>
        </authorList>
    </citation>
    <scope>NUCLEOTIDE SEQUENCE [LARGE SCALE GENOMIC DNA]</scope>
    <source>
        <strain evidence="6">Araruama</strain>
    </source>
</reference>
<dbReference type="Proteomes" id="UP000189670">
    <property type="component" value="Unassembled WGS sequence"/>
</dbReference>
<evidence type="ECO:0000259" key="4">
    <source>
        <dbReference type="PROSITE" id="PS50901"/>
    </source>
</evidence>
<name>A0A1V1P889_9BACT</name>
<keyword evidence="1 3" id="KW-0547">Nucleotide-binding</keyword>
<feature type="domain" description="FtsK" evidence="4">
    <location>
        <begin position="64"/>
        <end position="255"/>
    </location>
</feature>
<dbReference type="InterPro" id="IPR002543">
    <property type="entry name" value="FtsK_dom"/>
</dbReference>
<comment type="caution">
    <text evidence="5">The sequence shown here is derived from an EMBL/GenBank/DDBJ whole genome shotgun (WGS) entry which is preliminary data.</text>
</comment>
<dbReference type="Pfam" id="PF01580">
    <property type="entry name" value="FtsK_SpoIIIE"/>
    <property type="match status" value="1"/>
</dbReference>
<dbReference type="SUPFAM" id="SSF52540">
    <property type="entry name" value="P-loop containing nucleoside triphosphate hydrolases"/>
    <property type="match status" value="1"/>
</dbReference>
<evidence type="ECO:0000313" key="5">
    <source>
        <dbReference type="EMBL" id="ETR71071.1"/>
    </source>
</evidence>
<feature type="binding site" evidence="3">
    <location>
        <begin position="83"/>
        <end position="90"/>
    </location>
    <ligand>
        <name>ATP</name>
        <dbReference type="ChEBI" id="CHEBI:30616"/>
    </ligand>
</feature>
<dbReference type="GO" id="GO:0005524">
    <property type="term" value="F:ATP binding"/>
    <property type="evidence" value="ECO:0007669"/>
    <property type="project" value="UniProtKB-UniRule"/>
</dbReference>
<dbReference type="InterPro" id="IPR027417">
    <property type="entry name" value="P-loop_NTPase"/>
</dbReference>
<dbReference type="PANTHER" id="PTHR22683:SF41">
    <property type="entry name" value="DNA TRANSLOCASE FTSK"/>
    <property type="match status" value="1"/>
</dbReference>
<evidence type="ECO:0000313" key="6">
    <source>
        <dbReference type="Proteomes" id="UP000189670"/>
    </source>
</evidence>
<organism evidence="5 6">
    <name type="scientific">Candidatus Magnetoglobus multicellularis str. Araruama</name>
    <dbReference type="NCBI Taxonomy" id="890399"/>
    <lineage>
        <taxon>Bacteria</taxon>
        <taxon>Pseudomonadati</taxon>
        <taxon>Thermodesulfobacteriota</taxon>
        <taxon>Desulfobacteria</taxon>
        <taxon>Desulfobacterales</taxon>
        <taxon>Desulfobacteraceae</taxon>
        <taxon>Candidatus Magnetoglobus</taxon>
    </lineage>
</organism>
<gene>
    <name evidence="5" type="primary">ftsK</name>
    <name evidence="5" type="ORF">OMM_02770</name>
</gene>
<keyword evidence="2 3" id="KW-0067">ATP-binding</keyword>
<evidence type="ECO:0000256" key="1">
    <source>
        <dbReference type="ARBA" id="ARBA00022741"/>
    </source>
</evidence>
<evidence type="ECO:0000256" key="3">
    <source>
        <dbReference type="PROSITE-ProRule" id="PRU00289"/>
    </source>
</evidence>
<protein>
    <submittedName>
        <fullName evidence="5">DNA segregation ATPase FtsK/SpoIIIE, S-DNA-T family</fullName>
    </submittedName>
</protein>
<dbReference type="PANTHER" id="PTHR22683">
    <property type="entry name" value="SPORULATION PROTEIN RELATED"/>
    <property type="match status" value="1"/>
</dbReference>
<dbReference type="GO" id="GO:0003677">
    <property type="term" value="F:DNA binding"/>
    <property type="evidence" value="ECO:0007669"/>
    <property type="project" value="InterPro"/>
</dbReference>
<dbReference type="EMBL" id="ATBP01000326">
    <property type="protein sequence ID" value="ETR71071.1"/>
    <property type="molecule type" value="Genomic_DNA"/>
</dbReference>
<dbReference type="InterPro" id="IPR050206">
    <property type="entry name" value="FtsK/SpoIIIE/SftA"/>
</dbReference>
<dbReference type="Gene3D" id="3.40.50.300">
    <property type="entry name" value="P-loop containing nucleotide triphosphate hydrolases"/>
    <property type="match status" value="1"/>
</dbReference>